<sequence>MTDATHVTGEIPEPSADQPRHSPLHERHVALGAKFAAFGGWSMPLEYAGGGVLREHTSVRSAVGVFDVSHLGKARITGPGAADFVNSCLSNDLGRIGPGRAQYTLCCDESSGGVVDDIIAYLYGPEHVFLIPNAANTAEVVRRLRAAAPAGITVTNEHDAYAVLAVQGPRSAELLGALGLPTGHDYMSFSTADLSFATAALGAAPAGGPVSLVVCRTGYTGEHGYELVVPAESATTVWDALLAAGEPYGIRACGLGARDTLRTEMGYPLHGQDLSLEITPVQARSGWAVGWDKPAFWGREVLLAERAAGARRTLWGLVALDRGIPRPGMTVLSADAGVGTVTSGTFSPTRKAGIALALLDRAAGLSQGDHVEVDVRGRRAAMEIVRPPFVDPSVK</sequence>
<dbReference type="InterPro" id="IPR027266">
    <property type="entry name" value="TrmE/GcvT-like"/>
</dbReference>
<accession>A0A927MJ45</accession>
<keyword evidence="3" id="KW-0032">Aminotransferase</keyword>
<feature type="region of interest" description="Disordered" evidence="8">
    <location>
        <begin position="1"/>
        <end position="22"/>
    </location>
</feature>
<dbReference type="InterPro" id="IPR029043">
    <property type="entry name" value="GcvT/YgfZ_C"/>
</dbReference>
<evidence type="ECO:0000256" key="6">
    <source>
        <dbReference type="ARBA" id="ARBA00047665"/>
    </source>
</evidence>
<dbReference type="PANTHER" id="PTHR43757:SF2">
    <property type="entry name" value="AMINOMETHYLTRANSFERASE, MITOCHONDRIAL"/>
    <property type="match status" value="1"/>
</dbReference>
<dbReference type="InterPro" id="IPR013977">
    <property type="entry name" value="GcvT_C"/>
</dbReference>
<protein>
    <recommendedName>
        <fullName evidence="2">aminomethyltransferase</fullName>
        <ecNumber evidence="2">2.1.2.10</ecNumber>
    </recommendedName>
    <alternativeName>
        <fullName evidence="5">Glycine cleavage system T protein</fullName>
    </alternativeName>
</protein>
<dbReference type="InterPro" id="IPR028896">
    <property type="entry name" value="GcvT/YgfZ/DmdA"/>
</dbReference>
<dbReference type="InterPro" id="IPR006223">
    <property type="entry name" value="GcvT"/>
</dbReference>
<comment type="caution">
    <text evidence="11">The sequence shown here is derived from an EMBL/GenBank/DDBJ whole genome shotgun (WGS) entry which is preliminary data.</text>
</comment>
<dbReference type="GO" id="GO:0005960">
    <property type="term" value="C:glycine cleavage complex"/>
    <property type="evidence" value="ECO:0007669"/>
    <property type="project" value="InterPro"/>
</dbReference>
<dbReference type="NCBIfam" id="NF001567">
    <property type="entry name" value="PRK00389.1"/>
    <property type="match status" value="1"/>
</dbReference>
<dbReference type="GO" id="GO:0006546">
    <property type="term" value="P:glycine catabolic process"/>
    <property type="evidence" value="ECO:0007669"/>
    <property type="project" value="InterPro"/>
</dbReference>
<dbReference type="PANTHER" id="PTHR43757">
    <property type="entry name" value="AMINOMETHYLTRANSFERASE"/>
    <property type="match status" value="1"/>
</dbReference>
<name>A0A927MJ45_9ACTN</name>
<dbReference type="SUPFAM" id="SSF103025">
    <property type="entry name" value="Folate-binding domain"/>
    <property type="match status" value="1"/>
</dbReference>
<dbReference type="Pfam" id="PF08669">
    <property type="entry name" value="GCV_T_C"/>
    <property type="match status" value="1"/>
</dbReference>
<dbReference type="GO" id="GO:0004047">
    <property type="term" value="F:aminomethyltransferase activity"/>
    <property type="evidence" value="ECO:0007669"/>
    <property type="project" value="UniProtKB-EC"/>
</dbReference>
<evidence type="ECO:0000256" key="7">
    <source>
        <dbReference type="PIRSR" id="PIRSR006487-1"/>
    </source>
</evidence>
<dbReference type="Proteomes" id="UP000649753">
    <property type="component" value="Unassembled WGS sequence"/>
</dbReference>
<evidence type="ECO:0000313" key="11">
    <source>
        <dbReference type="EMBL" id="MBE1492533.1"/>
    </source>
</evidence>
<gene>
    <name evidence="11" type="ORF">H4W31_008171</name>
</gene>
<dbReference type="EC" id="2.1.2.10" evidence="2"/>
<dbReference type="GO" id="GO:0008483">
    <property type="term" value="F:transaminase activity"/>
    <property type="evidence" value="ECO:0007669"/>
    <property type="project" value="UniProtKB-KW"/>
</dbReference>
<dbReference type="Pfam" id="PF01571">
    <property type="entry name" value="GCV_T"/>
    <property type="match status" value="1"/>
</dbReference>
<dbReference type="EMBL" id="JADBEB010000001">
    <property type="protein sequence ID" value="MBE1492533.1"/>
    <property type="molecule type" value="Genomic_DNA"/>
</dbReference>
<dbReference type="GO" id="GO:0005829">
    <property type="term" value="C:cytosol"/>
    <property type="evidence" value="ECO:0007669"/>
    <property type="project" value="TreeGrafter"/>
</dbReference>
<proteinExistence type="inferred from homology"/>
<evidence type="ECO:0000259" key="9">
    <source>
        <dbReference type="Pfam" id="PF01571"/>
    </source>
</evidence>
<keyword evidence="4 11" id="KW-0808">Transferase</keyword>
<feature type="domain" description="GCVT N-terminal" evidence="9">
    <location>
        <begin position="24"/>
        <end position="293"/>
    </location>
</feature>
<evidence type="ECO:0000256" key="4">
    <source>
        <dbReference type="ARBA" id="ARBA00022679"/>
    </source>
</evidence>
<evidence type="ECO:0000313" key="12">
    <source>
        <dbReference type="Proteomes" id="UP000649753"/>
    </source>
</evidence>
<evidence type="ECO:0000256" key="2">
    <source>
        <dbReference type="ARBA" id="ARBA00012616"/>
    </source>
</evidence>
<organism evidence="11 12">
    <name type="scientific">Plantactinospora soyae</name>
    <dbReference type="NCBI Taxonomy" id="1544732"/>
    <lineage>
        <taxon>Bacteria</taxon>
        <taxon>Bacillati</taxon>
        <taxon>Actinomycetota</taxon>
        <taxon>Actinomycetes</taxon>
        <taxon>Micromonosporales</taxon>
        <taxon>Micromonosporaceae</taxon>
        <taxon>Plantactinospora</taxon>
    </lineage>
</organism>
<comment type="catalytic activity">
    <reaction evidence="6">
        <text>N(6)-[(R)-S(8)-aminomethyldihydrolipoyl]-L-lysyl-[protein] + (6S)-5,6,7,8-tetrahydrofolate = N(6)-[(R)-dihydrolipoyl]-L-lysyl-[protein] + (6R)-5,10-methylene-5,6,7,8-tetrahydrofolate + NH4(+)</text>
        <dbReference type="Rhea" id="RHEA:16945"/>
        <dbReference type="Rhea" id="RHEA-COMP:10475"/>
        <dbReference type="Rhea" id="RHEA-COMP:10492"/>
        <dbReference type="ChEBI" id="CHEBI:15636"/>
        <dbReference type="ChEBI" id="CHEBI:28938"/>
        <dbReference type="ChEBI" id="CHEBI:57453"/>
        <dbReference type="ChEBI" id="CHEBI:83100"/>
        <dbReference type="ChEBI" id="CHEBI:83143"/>
        <dbReference type="EC" id="2.1.2.10"/>
    </reaction>
</comment>
<comment type="similarity">
    <text evidence="1">Belongs to the GcvT family.</text>
</comment>
<dbReference type="RefSeq" id="WP_225945929.1">
    <property type="nucleotide sequence ID" value="NZ_JADBEB010000001.1"/>
</dbReference>
<dbReference type="Gene3D" id="3.30.1360.120">
    <property type="entry name" value="Probable tRNA modification gtpase trme, domain 1"/>
    <property type="match status" value="1"/>
</dbReference>
<evidence type="ECO:0000256" key="1">
    <source>
        <dbReference type="ARBA" id="ARBA00008609"/>
    </source>
</evidence>
<feature type="binding site" evidence="7">
    <location>
        <position position="226"/>
    </location>
    <ligand>
        <name>substrate</name>
    </ligand>
</feature>
<evidence type="ECO:0000259" key="10">
    <source>
        <dbReference type="Pfam" id="PF08669"/>
    </source>
</evidence>
<dbReference type="AlphaFoldDB" id="A0A927MJ45"/>
<dbReference type="NCBIfam" id="TIGR00528">
    <property type="entry name" value="gcvT"/>
    <property type="match status" value="1"/>
</dbReference>
<dbReference type="SUPFAM" id="SSF101790">
    <property type="entry name" value="Aminomethyltransferase beta-barrel domain"/>
    <property type="match status" value="1"/>
</dbReference>
<keyword evidence="12" id="KW-1185">Reference proteome</keyword>
<evidence type="ECO:0000256" key="3">
    <source>
        <dbReference type="ARBA" id="ARBA00022576"/>
    </source>
</evidence>
<evidence type="ECO:0000256" key="5">
    <source>
        <dbReference type="ARBA" id="ARBA00031395"/>
    </source>
</evidence>
<feature type="domain" description="Aminomethyltransferase C-terminal" evidence="10">
    <location>
        <begin position="312"/>
        <end position="391"/>
    </location>
</feature>
<evidence type="ECO:0000256" key="8">
    <source>
        <dbReference type="SAM" id="MobiDB-lite"/>
    </source>
</evidence>
<reference evidence="11" key="1">
    <citation type="submission" date="2020-10" db="EMBL/GenBank/DDBJ databases">
        <title>Sequencing the genomes of 1000 actinobacteria strains.</title>
        <authorList>
            <person name="Klenk H.-P."/>
        </authorList>
    </citation>
    <scope>NUCLEOTIDE SEQUENCE</scope>
    <source>
        <strain evidence="11">DSM 46832</strain>
    </source>
</reference>
<dbReference type="PIRSF" id="PIRSF006487">
    <property type="entry name" value="GcvT"/>
    <property type="match status" value="1"/>
</dbReference>
<dbReference type="InterPro" id="IPR006222">
    <property type="entry name" value="GCVT_N"/>
</dbReference>